<gene>
    <name evidence="2" type="ORF">ACFS2C_04070</name>
</gene>
<evidence type="ECO:0008006" key="4">
    <source>
        <dbReference type="Google" id="ProtNLM"/>
    </source>
</evidence>
<dbReference type="Proteomes" id="UP001597478">
    <property type="component" value="Unassembled WGS sequence"/>
</dbReference>
<dbReference type="EMBL" id="JBHUOF010000004">
    <property type="protein sequence ID" value="MFD2798564.1"/>
    <property type="molecule type" value="Genomic_DNA"/>
</dbReference>
<protein>
    <recommendedName>
        <fullName evidence="4">DUF1097 domain-containing protein</fullName>
    </recommendedName>
</protein>
<feature type="transmembrane region" description="Helical" evidence="1">
    <location>
        <begin position="83"/>
        <end position="102"/>
    </location>
</feature>
<organism evidence="2 3">
    <name type="scientific">Prauserella oleivorans</name>
    <dbReference type="NCBI Taxonomy" id="1478153"/>
    <lineage>
        <taxon>Bacteria</taxon>
        <taxon>Bacillati</taxon>
        <taxon>Actinomycetota</taxon>
        <taxon>Actinomycetes</taxon>
        <taxon>Pseudonocardiales</taxon>
        <taxon>Pseudonocardiaceae</taxon>
        <taxon>Prauserella</taxon>
    </lineage>
</organism>
<evidence type="ECO:0000313" key="2">
    <source>
        <dbReference type="EMBL" id="MFD2798564.1"/>
    </source>
</evidence>
<dbReference type="RefSeq" id="WP_377389520.1">
    <property type="nucleotide sequence ID" value="NZ_JBHSAN010000017.1"/>
</dbReference>
<feature type="transmembrane region" description="Helical" evidence="1">
    <location>
        <begin position="166"/>
        <end position="187"/>
    </location>
</feature>
<name>A0ABW5W3Q0_9PSEU</name>
<evidence type="ECO:0000256" key="1">
    <source>
        <dbReference type="SAM" id="Phobius"/>
    </source>
</evidence>
<keyword evidence="1" id="KW-0812">Transmembrane</keyword>
<proteinExistence type="predicted"/>
<accession>A0ABW5W3Q0</accession>
<feature type="transmembrane region" description="Helical" evidence="1">
    <location>
        <begin position="141"/>
        <end position="160"/>
    </location>
</feature>
<keyword evidence="3" id="KW-1185">Reference proteome</keyword>
<feature type="transmembrane region" description="Helical" evidence="1">
    <location>
        <begin position="55"/>
        <end position="78"/>
    </location>
</feature>
<reference evidence="3" key="1">
    <citation type="journal article" date="2019" name="Int. J. Syst. Evol. Microbiol.">
        <title>The Global Catalogue of Microorganisms (GCM) 10K type strain sequencing project: providing services to taxonomists for standard genome sequencing and annotation.</title>
        <authorList>
            <consortium name="The Broad Institute Genomics Platform"/>
            <consortium name="The Broad Institute Genome Sequencing Center for Infectious Disease"/>
            <person name="Wu L."/>
            <person name="Ma J."/>
        </authorList>
    </citation>
    <scope>NUCLEOTIDE SEQUENCE [LARGE SCALE GENOMIC DNA]</scope>
    <source>
        <strain evidence="3">IBRC-M 10906</strain>
    </source>
</reference>
<evidence type="ECO:0000313" key="3">
    <source>
        <dbReference type="Proteomes" id="UP001597478"/>
    </source>
</evidence>
<feature type="transmembrane region" description="Helical" evidence="1">
    <location>
        <begin position="108"/>
        <end position="129"/>
    </location>
</feature>
<keyword evidence="1" id="KW-0472">Membrane</keyword>
<sequence length="192" mass="19462">MTRDDKKRGQRFAKLERTTTRVAVGLVIAGPVLGMAAGVLGALEVYPYEHTMTVALTSMLVPIGLALLVGAVVGLYVLGGAKLAPFGAVFVAGFAALVYGIVAGATTWFDVGVGLLTICGGVFYLAGVVSGRAPAAAHNTSGLGVAVVGGPVVAVAGQLLGQWGLLLFGAMAFGCGVGGVLGHWWVVRRRPE</sequence>
<keyword evidence="1" id="KW-1133">Transmembrane helix</keyword>
<feature type="transmembrane region" description="Helical" evidence="1">
    <location>
        <begin position="21"/>
        <end position="43"/>
    </location>
</feature>
<comment type="caution">
    <text evidence="2">The sequence shown here is derived from an EMBL/GenBank/DDBJ whole genome shotgun (WGS) entry which is preliminary data.</text>
</comment>